<name>A0A915DF19_9BILA</name>
<dbReference type="Gene3D" id="3.30.390.130">
    <property type="match status" value="2"/>
</dbReference>
<dbReference type="GO" id="GO:0007219">
    <property type="term" value="P:Notch signaling pathway"/>
    <property type="evidence" value="ECO:0007669"/>
    <property type="project" value="InterPro"/>
</dbReference>
<comment type="catalytic activity">
    <reaction evidence="1 5">
        <text>S-ubiquitinyl-[E2 ubiquitin-conjugating enzyme]-L-cysteine + [acceptor protein]-L-lysine = [E2 ubiquitin-conjugating enzyme]-L-cysteine + N(6)-ubiquitinyl-[acceptor protein]-L-lysine.</text>
        <dbReference type="EC" id="2.3.2.27"/>
    </reaction>
</comment>
<dbReference type="GO" id="GO:0061630">
    <property type="term" value="F:ubiquitin protein ligase activity"/>
    <property type="evidence" value="ECO:0007669"/>
    <property type="project" value="UniProtKB-UniRule"/>
</dbReference>
<keyword evidence="5" id="KW-0863">Zinc-finger</keyword>
<dbReference type="GO" id="GO:0008270">
    <property type="term" value="F:zinc ion binding"/>
    <property type="evidence" value="ECO:0007669"/>
    <property type="project" value="UniProtKB-KW"/>
</dbReference>
<evidence type="ECO:0000313" key="8">
    <source>
        <dbReference type="WBParaSite" id="jg19185.1"/>
    </source>
</evidence>
<evidence type="ECO:0000259" key="6">
    <source>
        <dbReference type="Pfam" id="PF18102"/>
    </source>
</evidence>
<comment type="similarity">
    <text evidence="5">Belongs to the Deltex family.</text>
</comment>
<dbReference type="AlphaFoldDB" id="A0A915DF19"/>
<dbReference type="InterPro" id="IPR039396">
    <property type="entry name" value="Deltex_C"/>
</dbReference>
<dbReference type="Proteomes" id="UP000887574">
    <property type="component" value="Unplaced"/>
</dbReference>
<dbReference type="GO" id="GO:0005737">
    <property type="term" value="C:cytoplasm"/>
    <property type="evidence" value="ECO:0007669"/>
    <property type="project" value="UniProtKB-SubCell"/>
</dbReference>
<evidence type="ECO:0000256" key="2">
    <source>
        <dbReference type="ARBA" id="ARBA00004906"/>
    </source>
</evidence>
<dbReference type="InterPro" id="IPR039399">
    <property type="entry name" value="Deltex_C_sf"/>
</dbReference>
<keyword evidence="7" id="KW-1185">Reference proteome</keyword>
<dbReference type="InterPro" id="IPR039398">
    <property type="entry name" value="Deltex_fam"/>
</dbReference>
<proteinExistence type="inferred from homology"/>
<dbReference type="EC" id="2.3.2.27" evidence="5"/>
<dbReference type="GO" id="GO:0016567">
    <property type="term" value="P:protein ubiquitination"/>
    <property type="evidence" value="ECO:0007669"/>
    <property type="project" value="UniProtKB-UniRule"/>
</dbReference>
<evidence type="ECO:0000256" key="4">
    <source>
        <dbReference type="ARBA" id="ARBA00022723"/>
    </source>
</evidence>
<evidence type="ECO:0000256" key="5">
    <source>
        <dbReference type="RuleBase" id="RU367105"/>
    </source>
</evidence>
<evidence type="ECO:0000256" key="3">
    <source>
        <dbReference type="ARBA" id="ARBA00022679"/>
    </source>
</evidence>
<dbReference type="PANTHER" id="PTHR12622">
    <property type="entry name" value="DELTEX-RELATED"/>
    <property type="match status" value="1"/>
</dbReference>
<keyword evidence="5" id="KW-0963">Cytoplasm</keyword>
<feature type="domain" description="Deltex C-terminal" evidence="6">
    <location>
        <begin position="188"/>
        <end position="263"/>
    </location>
</feature>
<keyword evidence="5" id="KW-0862">Zinc</keyword>
<dbReference type="Pfam" id="PF18102">
    <property type="entry name" value="DTC"/>
    <property type="match status" value="1"/>
</dbReference>
<evidence type="ECO:0000313" key="7">
    <source>
        <dbReference type="Proteomes" id="UP000887574"/>
    </source>
</evidence>
<organism evidence="7 8">
    <name type="scientific">Ditylenchus dipsaci</name>
    <dbReference type="NCBI Taxonomy" id="166011"/>
    <lineage>
        <taxon>Eukaryota</taxon>
        <taxon>Metazoa</taxon>
        <taxon>Ecdysozoa</taxon>
        <taxon>Nematoda</taxon>
        <taxon>Chromadorea</taxon>
        <taxon>Rhabditida</taxon>
        <taxon>Tylenchina</taxon>
        <taxon>Tylenchomorpha</taxon>
        <taxon>Sphaerularioidea</taxon>
        <taxon>Anguinidae</taxon>
        <taxon>Anguininae</taxon>
        <taxon>Ditylenchus</taxon>
    </lineage>
</organism>
<comment type="subcellular location">
    <subcellularLocation>
        <location evidence="5">Cytoplasm</location>
    </subcellularLocation>
</comment>
<dbReference type="WBParaSite" id="jg19185.1">
    <property type="protein sequence ID" value="jg19185.1"/>
    <property type="gene ID" value="jg19185"/>
</dbReference>
<sequence>MRCGKYSVGKAVRNAGGPNFIANLNTARRAFGLSFNEAANFIKTALQDCPTFGALKTIQFMDLSSNSMNVFGSTIRTLVPSSSSNVPVLNISSSSASSSSASSLSTSASSSASGYPCHPYPLCLRCLQHRLPHLVSDEQLRKHKSEVENSPTNDSQTQLPCSICLGDLYRKTLLFLNHLLKSLKKYGMYSAAGWHEIQYNVPSGVQSDENLRPGVKFHGTTRIAYLPDSRLIFTIGDSVTTGQKNVVTWNGIHHKTSMLGGRRSEFMLYPIIVSIY</sequence>
<keyword evidence="3 5" id="KW-0808">Transferase</keyword>
<accession>A0A915DF19</accession>
<protein>
    <recommendedName>
        <fullName evidence="5">E3 ubiquitin-protein ligase</fullName>
        <ecNumber evidence="5">2.3.2.27</ecNumber>
    </recommendedName>
</protein>
<evidence type="ECO:0000256" key="1">
    <source>
        <dbReference type="ARBA" id="ARBA00000900"/>
    </source>
</evidence>
<comment type="pathway">
    <text evidence="2 5">Protein modification; protein ubiquitination.</text>
</comment>
<reference evidence="8" key="1">
    <citation type="submission" date="2022-11" db="UniProtKB">
        <authorList>
            <consortium name="WormBaseParasite"/>
        </authorList>
    </citation>
    <scope>IDENTIFICATION</scope>
</reference>
<keyword evidence="4 5" id="KW-0479">Metal-binding</keyword>